<organism evidence="11 12">
    <name type="scientific">Dioscorea zingiberensis</name>
    <dbReference type="NCBI Taxonomy" id="325984"/>
    <lineage>
        <taxon>Eukaryota</taxon>
        <taxon>Viridiplantae</taxon>
        <taxon>Streptophyta</taxon>
        <taxon>Embryophyta</taxon>
        <taxon>Tracheophyta</taxon>
        <taxon>Spermatophyta</taxon>
        <taxon>Magnoliopsida</taxon>
        <taxon>Liliopsida</taxon>
        <taxon>Dioscoreales</taxon>
        <taxon>Dioscoreaceae</taxon>
        <taxon>Dioscorea</taxon>
    </lineage>
</organism>
<dbReference type="SUPFAM" id="SSF56112">
    <property type="entry name" value="Protein kinase-like (PK-like)"/>
    <property type="match status" value="1"/>
</dbReference>
<proteinExistence type="predicted"/>
<dbReference type="Pfam" id="PF00560">
    <property type="entry name" value="LRR_1"/>
    <property type="match status" value="4"/>
</dbReference>
<dbReference type="InterPro" id="IPR046959">
    <property type="entry name" value="PRK1-6/SRF4-like"/>
</dbReference>
<sequence>MSSILPASLLLLLLLAGAAIANDDARCLRGVRDHLPSSSGSLSWNFANTTAGFVCSFSGVTCWNQQEDRVLSLTLPSMSLSGSIPPDLQYCSSLQNLDLSSNSISGPIPSTLCDWLPYLVSLDLSSNSLSGPIPSELSNCRFLNTLLLAGNRLSGSIPQSLSRLERLKRLSLSGNQLSGPIPSSLSHFDSSSFDDNPSLCGRPLKSCGRSLTRTGLIIIIASGILGAAASLLLAYAVWRWCFSPSSSRFKRRAAAAGEDGRLWADRLRAPQHRLAPVSLFQKPIVKVKLVDLMAATNDFRNDHLIVAGSSRTGTSYKAVLRDGSALTVKRLHGCVLPEKQFRAEMGRLGQLRHPNLVPLLGFCVVEEERLLVYKNMPGGALSTLLTSGDGDLDWPTRLKIGIGAARGLAWLHHGFQIPYLHQSLSSSAVLLDEDYDPRLTDFCLARLVKPSTDGANTSPFLNGDFGDFGYVAPEYATSPVATTKGDVYAFGVVLLELATGQKPTEISSDAAGEVFKGSLVDWVNQLANAGRISDAIDQLIRGKGYDGEIIQFLTIACNCVVARPKERSSMYKVYNSLKTVGRGRDTDEFDEFPLNFGKDDPEA</sequence>
<feature type="transmembrane region" description="Helical" evidence="8">
    <location>
        <begin position="216"/>
        <end position="242"/>
    </location>
</feature>
<accession>A0A9D5HHR0</accession>
<dbReference type="GO" id="GO:0005524">
    <property type="term" value="F:ATP binding"/>
    <property type="evidence" value="ECO:0007669"/>
    <property type="project" value="InterPro"/>
</dbReference>
<protein>
    <recommendedName>
        <fullName evidence="10">Protein kinase domain-containing protein</fullName>
    </recommendedName>
</protein>
<evidence type="ECO:0000256" key="2">
    <source>
        <dbReference type="ARBA" id="ARBA00022614"/>
    </source>
</evidence>
<dbReference type="PROSITE" id="PS50011">
    <property type="entry name" value="PROTEIN_KINASE_DOM"/>
    <property type="match status" value="1"/>
</dbReference>
<dbReference type="GO" id="GO:0016020">
    <property type="term" value="C:membrane"/>
    <property type="evidence" value="ECO:0007669"/>
    <property type="project" value="UniProtKB-SubCell"/>
</dbReference>
<dbReference type="InterPro" id="IPR001611">
    <property type="entry name" value="Leu-rich_rpt"/>
</dbReference>
<evidence type="ECO:0000313" key="11">
    <source>
        <dbReference type="EMBL" id="KAJ0976981.1"/>
    </source>
</evidence>
<dbReference type="Gene3D" id="3.80.10.10">
    <property type="entry name" value="Ribonuclease Inhibitor"/>
    <property type="match status" value="1"/>
</dbReference>
<dbReference type="Gene3D" id="3.30.200.20">
    <property type="entry name" value="Phosphorylase Kinase, domain 1"/>
    <property type="match status" value="1"/>
</dbReference>
<dbReference type="SUPFAM" id="SSF52058">
    <property type="entry name" value="L domain-like"/>
    <property type="match status" value="1"/>
</dbReference>
<feature type="domain" description="Protein kinase" evidence="10">
    <location>
        <begin position="301"/>
        <end position="580"/>
    </location>
</feature>
<keyword evidence="3 8" id="KW-0812">Transmembrane</keyword>
<dbReference type="InterPro" id="IPR032675">
    <property type="entry name" value="LRR_dom_sf"/>
</dbReference>
<dbReference type="Pfam" id="PF08263">
    <property type="entry name" value="LRRNT_2"/>
    <property type="match status" value="1"/>
</dbReference>
<dbReference type="PANTHER" id="PTHR48007">
    <property type="entry name" value="LEUCINE-RICH REPEAT RECEPTOR-LIKE PROTEIN KINASE PXC1"/>
    <property type="match status" value="1"/>
</dbReference>
<reference evidence="11" key="2">
    <citation type="journal article" date="2022" name="Hortic Res">
        <title>The genome of Dioscorea zingiberensis sheds light on the biosynthesis, origin and evolution of the medicinally important diosgenin saponins.</title>
        <authorList>
            <person name="Li Y."/>
            <person name="Tan C."/>
            <person name="Li Z."/>
            <person name="Guo J."/>
            <person name="Li S."/>
            <person name="Chen X."/>
            <person name="Wang C."/>
            <person name="Dai X."/>
            <person name="Yang H."/>
            <person name="Song W."/>
            <person name="Hou L."/>
            <person name="Xu J."/>
            <person name="Tong Z."/>
            <person name="Xu A."/>
            <person name="Yuan X."/>
            <person name="Wang W."/>
            <person name="Yang Q."/>
            <person name="Chen L."/>
            <person name="Sun Z."/>
            <person name="Wang K."/>
            <person name="Pan B."/>
            <person name="Chen J."/>
            <person name="Bao Y."/>
            <person name="Liu F."/>
            <person name="Qi X."/>
            <person name="Gang D.R."/>
            <person name="Wen J."/>
            <person name="Li J."/>
        </authorList>
    </citation>
    <scope>NUCLEOTIDE SEQUENCE</scope>
    <source>
        <strain evidence="11">Dzin_1.0</strain>
    </source>
</reference>
<dbReference type="Proteomes" id="UP001085076">
    <property type="component" value="Miscellaneous, Linkage group lg03"/>
</dbReference>
<dbReference type="AlphaFoldDB" id="A0A9D5HHR0"/>
<evidence type="ECO:0000256" key="8">
    <source>
        <dbReference type="SAM" id="Phobius"/>
    </source>
</evidence>
<dbReference type="Gene3D" id="1.10.510.10">
    <property type="entry name" value="Transferase(Phosphotransferase) domain 1"/>
    <property type="match status" value="1"/>
</dbReference>
<keyword evidence="5" id="KW-0677">Repeat</keyword>
<dbReference type="EMBL" id="JAGGNH010000003">
    <property type="protein sequence ID" value="KAJ0976981.1"/>
    <property type="molecule type" value="Genomic_DNA"/>
</dbReference>
<comment type="subcellular location">
    <subcellularLocation>
        <location evidence="1">Membrane</location>
    </subcellularLocation>
</comment>
<keyword evidence="7 8" id="KW-0472">Membrane</keyword>
<reference evidence="11" key="1">
    <citation type="submission" date="2021-03" db="EMBL/GenBank/DDBJ databases">
        <authorList>
            <person name="Li Z."/>
            <person name="Yang C."/>
        </authorList>
    </citation>
    <scope>NUCLEOTIDE SEQUENCE</scope>
    <source>
        <strain evidence="11">Dzin_1.0</strain>
        <tissue evidence="11">Leaf</tissue>
    </source>
</reference>
<dbReference type="Pfam" id="PF07714">
    <property type="entry name" value="PK_Tyr_Ser-Thr"/>
    <property type="match status" value="1"/>
</dbReference>
<dbReference type="InterPro" id="IPR000719">
    <property type="entry name" value="Prot_kinase_dom"/>
</dbReference>
<dbReference type="FunFam" id="3.30.200.20:FF:000428">
    <property type="entry name" value="Inactive LRR receptor-like serine/threonine-protein kinase BIR2"/>
    <property type="match status" value="1"/>
</dbReference>
<keyword evidence="6 8" id="KW-1133">Transmembrane helix</keyword>
<evidence type="ECO:0000313" key="12">
    <source>
        <dbReference type="Proteomes" id="UP001085076"/>
    </source>
</evidence>
<feature type="chain" id="PRO_5039623810" description="Protein kinase domain-containing protein" evidence="9">
    <location>
        <begin position="22"/>
        <end position="603"/>
    </location>
</feature>
<dbReference type="PANTHER" id="PTHR48007:SF86">
    <property type="entry name" value="(WILD MALAYSIAN BANANA) HYPOTHETICAL PROTEIN"/>
    <property type="match status" value="1"/>
</dbReference>
<evidence type="ECO:0000256" key="7">
    <source>
        <dbReference type="ARBA" id="ARBA00023136"/>
    </source>
</evidence>
<evidence type="ECO:0000256" key="5">
    <source>
        <dbReference type="ARBA" id="ARBA00022737"/>
    </source>
</evidence>
<feature type="signal peptide" evidence="9">
    <location>
        <begin position="1"/>
        <end position="21"/>
    </location>
</feature>
<evidence type="ECO:0000256" key="6">
    <source>
        <dbReference type="ARBA" id="ARBA00022989"/>
    </source>
</evidence>
<dbReference type="OrthoDB" id="598358at2759"/>
<evidence type="ECO:0000256" key="3">
    <source>
        <dbReference type="ARBA" id="ARBA00022692"/>
    </source>
</evidence>
<dbReference type="FunFam" id="3.80.10.10:FF:000400">
    <property type="entry name" value="Nuclear pore complex protein NUP107"/>
    <property type="match status" value="1"/>
</dbReference>
<evidence type="ECO:0000256" key="9">
    <source>
        <dbReference type="SAM" id="SignalP"/>
    </source>
</evidence>
<gene>
    <name evidence="11" type="ORF">J5N97_012455</name>
</gene>
<evidence type="ECO:0000256" key="1">
    <source>
        <dbReference type="ARBA" id="ARBA00004370"/>
    </source>
</evidence>
<evidence type="ECO:0000259" key="10">
    <source>
        <dbReference type="PROSITE" id="PS50011"/>
    </source>
</evidence>
<dbReference type="GO" id="GO:0004672">
    <property type="term" value="F:protein kinase activity"/>
    <property type="evidence" value="ECO:0007669"/>
    <property type="project" value="InterPro"/>
</dbReference>
<comment type="caution">
    <text evidence="11">The sequence shown here is derived from an EMBL/GenBank/DDBJ whole genome shotgun (WGS) entry which is preliminary data.</text>
</comment>
<dbReference type="InterPro" id="IPR001245">
    <property type="entry name" value="Ser-Thr/Tyr_kinase_cat_dom"/>
</dbReference>
<dbReference type="InterPro" id="IPR013210">
    <property type="entry name" value="LRR_N_plant-typ"/>
</dbReference>
<dbReference type="PRINTS" id="PR00019">
    <property type="entry name" value="LEURICHRPT"/>
</dbReference>
<name>A0A9D5HHR0_9LILI</name>
<keyword evidence="2" id="KW-0433">Leucine-rich repeat</keyword>
<keyword evidence="12" id="KW-1185">Reference proteome</keyword>
<evidence type="ECO:0000256" key="4">
    <source>
        <dbReference type="ARBA" id="ARBA00022729"/>
    </source>
</evidence>
<keyword evidence="4 9" id="KW-0732">Signal</keyword>
<dbReference type="InterPro" id="IPR011009">
    <property type="entry name" value="Kinase-like_dom_sf"/>
</dbReference>